<protein>
    <submittedName>
        <fullName evidence="1">Uncharacterized protein</fullName>
    </submittedName>
</protein>
<sequence>MTLSIEQKFKRSIKAGTGEALLLLKNNSDVNLDPYIVEACTNNLAYDPQCEGTRAEYLYEILTLAKNRVAIENEIIKQLIEADSDYWNTQLLFEVGEIIDRNGNENAKAAIYHRYSKNINVDSEFVETEVLVNLDGIKGLEFCAEIQGKRVKADPDYWTDDWLLEVCGDLHPEINPTEILHAKAVENEFIRAYLDNIAETHNIRSKNKSKNNWTYQTVSNLIDKGKNLPIIVGKWLTEEELLKLANDLLDEIEEKKIESYLRIFSYSKVKFPLKSINIIPFTKSTNAIIRHFALRILSRIEDEEIRNIIETNYHDLKYLNNNFELFTSNFEKKDIDVFLKIIEMQKDEDSIHWFEGIVIEIFEKNKVERPSKILNKLYKLGNCSICRKYIVNILISQNDLSEKILEELKYDCEPDIREIVFNNI</sequence>
<dbReference type="EMBL" id="BEXT01000001">
    <property type="protein sequence ID" value="GBC60522.1"/>
    <property type="molecule type" value="Genomic_DNA"/>
</dbReference>
<dbReference type="AlphaFoldDB" id="A0A401FU68"/>
<proteinExistence type="predicted"/>
<reference evidence="2" key="2">
    <citation type="submission" date="2019-01" db="EMBL/GenBank/DDBJ databases">
        <title>Genome sequence of Desulfonema ishimotonii strain Tokyo 01.</title>
        <authorList>
            <person name="Fukui M."/>
        </authorList>
    </citation>
    <scope>NUCLEOTIDE SEQUENCE [LARGE SCALE GENOMIC DNA]</scope>
    <source>
        <strain evidence="2">Tokyo 01</strain>
    </source>
</reference>
<dbReference type="Proteomes" id="UP000288096">
    <property type="component" value="Unassembled WGS sequence"/>
</dbReference>
<reference evidence="2" key="1">
    <citation type="submission" date="2017-11" db="EMBL/GenBank/DDBJ databases">
        <authorList>
            <person name="Watanabe M."/>
            <person name="Kojima H."/>
        </authorList>
    </citation>
    <scope>NUCLEOTIDE SEQUENCE [LARGE SCALE GENOMIC DNA]</scope>
    <source>
        <strain evidence="2">Tokyo 01</strain>
    </source>
</reference>
<name>A0A401FU68_9BACT</name>
<organism evidence="1 2">
    <name type="scientific">Desulfonema ishimotonii</name>
    <dbReference type="NCBI Taxonomy" id="45657"/>
    <lineage>
        <taxon>Bacteria</taxon>
        <taxon>Pseudomonadati</taxon>
        <taxon>Thermodesulfobacteriota</taxon>
        <taxon>Desulfobacteria</taxon>
        <taxon>Desulfobacterales</taxon>
        <taxon>Desulfococcaceae</taxon>
        <taxon>Desulfonema</taxon>
    </lineage>
</organism>
<keyword evidence="2" id="KW-1185">Reference proteome</keyword>
<gene>
    <name evidence="1" type="ORF">DENIS_1479</name>
</gene>
<evidence type="ECO:0000313" key="2">
    <source>
        <dbReference type="Proteomes" id="UP000288096"/>
    </source>
</evidence>
<dbReference type="RefSeq" id="WP_124327928.1">
    <property type="nucleotide sequence ID" value="NZ_BEXT01000001.1"/>
</dbReference>
<evidence type="ECO:0000313" key="1">
    <source>
        <dbReference type="EMBL" id="GBC60522.1"/>
    </source>
</evidence>
<accession>A0A401FU68</accession>
<comment type="caution">
    <text evidence="1">The sequence shown here is derived from an EMBL/GenBank/DDBJ whole genome shotgun (WGS) entry which is preliminary data.</text>
</comment>
<dbReference type="OrthoDB" id="2568996at2"/>